<dbReference type="Proteomes" id="UP000269198">
    <property type="component" value="Unassembled WGS sequence"/>
</dbReference>
<evidence type="ECO:0000313" key="3">
    <source>
        <dbReference type="Proteomes" id="UP000269198"/>
    </source>
</evidence>
<reference evidence="2 3" key="1">
    <citation type="submission" date="2018-11" db="EMBL/GenBank/DDBJ databases">
        <title>The genome draft of YIM 96095.</title>
        <authorList>
            <person name="Tang S.-K."/>
            <person name="Chunyu W.-X."/>
            <person name="Feng Y.-Z."/>
        </authorList>
    </citation>
    <scope>NUCLEOTIDE SEQUENCE [LARGE SCALE GENOMIC DNA]</scope>
    <source>
        <strain evidence="2 3">YIM 96095</strain>
    </source>
</reference>
<dbReference type="EMBL" id="RJMB01000043">
    <property type="protein sequence ID" value="RNL78079.1"/>
    <property type="molecule type" value="Genomic_DNA"/>
</dbReference>
<dbReference type="OrthoDB" id="3689574at2"/>
<dbReference type="Gene3D" id="3.30.110.170">
    <property type="entry name" value="Protein of unknown function (DUF541), domain 1"/>
    <property type="match status" value="1"/>
</dbReference>
<gene>
    <name evidence="2" type="ORF">EFW17_23455</name>
</gene>
<evidence type="ECO:0000313" key="2">
    <source>
        <dbReference type="EMBL" id="RNL78079.1"/>
    </source>
</evidence>
<dbReference type="Pfam" id="PF04402">
    <property type="entry name" value="SIMPL"/>
    <property type="match status" value="1"/>
</dbReference>
<dbReference type="PANTHER" id="PTHR34387:SF2">
    <property type="entry name" value="SLR1258 PROTEIN"/>
    <property type="match status" value="1"/>
</dbReference>
<dbReference type="InterPro" id="IPR052022">
    <property type="entry name" value="26kDa_periplasmic_antigen"/>
</dbReference>
<dbReference type="RefSeq" id="WP_123203623.1">
    <property type="nucleotide sequence ID" value="NZ_RJMB01000043.1"/>
</dbReference>
<sequence length="242" mass="26461">MSEPTPSTSRSAPIVRVRGSATLEVEPELARFTVEVGAQAKDRRLTLERLTNRNDTIRERIQEFGEAVTEMSSSALRVRPVLRDRRNERVSNYHGHVRLHAAMSDFDALGGLLPELANQELTEVRGPWWRLRTDSPVYARARSQAAREAVERARVYAEALGARLTGLVELADVGLSSEHANTHVREMSASYGDAPGAPPAPGGARSAGATDTSPAPLNLEPEQIEVSARLEATFTMSQPDEL</sequence>
<feature type="region of interest" description="Disordered" evidence="1">
    <location>
        <begin position="189"/>
        <end position="221"/>
    </location>
</feature>
<protein>
    <submittedName>
        <fullName evidence="2">SIMPL domain-containing protein</fullName>
    </submittedName>
</protein>
<organism evidence="2 3">
    <name type="scientific">Halostreptopolyspora alba</name>
    <dbReference type="NCBI Taxonomy" id="2487137"/>
    <lineage>
        <taxon>Bacteria</taxon>
        <taxon>Bacillati</taxon>
        <taxon>Actinomycetota</taxon>
        <taxon>Actinomycetes</taxon>
        <taxon>Streptosporangiales</taxon>
        <taxon>Nocardiopsidaceae</taxon>
        <taxon>Halostreptopolyspora</taxon>
    </lineage>
</organism>
<dbReference type="GO" id="GO:0006974">
    <property type="term" value="P:DNA damage response"/>
    <property type="evidence" value="ECO:0007669"/>
    <property type="project" value="TreeGrafter"/>
</dbReference>
<name>A0A3N0DR22_9ACTN</name>
<comment type="caution">
    <text evidence="2">The sequence shown here is derived from an EMBL/GenBank/DDBJ whole genome shotgun (WGS) entry which is preliminary data.</text>
</comment>
<accession>A0A3N0DR22</accession>
<dbReference type="InterPro" id="IPR007497">
    <property type="entry name" value="SIMPL/DUF541"/>
</dbReference>
<evidence type="ECO:0000256" key="1">
    <source>
        <dbReference type="SAM" id="MobiDB-lite"/>
    </source>
</evidence>
<proteinExistence type="predicted"/>
<dbReference type="AlphaFoldDB" id="A0A3N0DR22"/>
<keyword evidence="3" id="KW-1185">Reference proteome</keyword>
<dbReference type="PANTHER" id="PTHR34387">
    <property type="entry name" value="SLR1258 PROTEIN"/>
    <property type="match status" value="1"/>
</dbReference>
<dbReference type="Gene3D" id="3.30.70.2970">
    <property type="entry name" value="Protein of unknown function (DUF541), domain 2"/>
    <property type="match status" value="1"/>
</dbReference>